<evidence type="ECO:0000256" key="1">
    <source>
        <dbReference type="SAM" id="MobiDB-lite"/>
    </source>
</evidence>
<gene>
    <name evidence="2" type="ORF">SSDG_02211</name>
</gene>
<feature type="region of interest" description="Disordered" evidence="1">
    <location>
        <begin position="1"/>
        <end position="37"/>
    </location>
</feature>
<evidence type="ECO:0000313" key="2">
    <source>
        <dbReference type="EMBL" id="EDY63892.2"/>
    </source>
</evidence>
<reference evidence="3" key="2">
    <citation type="submission" date="2009-10" db="EMBL/GenBank/DDBJ databases">
        <title>The genome sequence of Streptomyces pristinaespiralis strain ATCC 25486.</title>
        <authorList>
            <consortium name="The Broad Institute Genome Sequencing Platform"/>
            <consortium name="Broad Institute Microbial Sequencing Center"/>
            <person name="Fischbach M."/>
            <person name="Godfrey P."/>
            <person name="Ward D."/>
            <person name="Young S."/>
            <person name="Zeng Q."/>
            <person name="Koehrsen M."/>
            <person name="Alvarado L."/>
            <person name="Berlin A.M."/>
            <person name="Bochicchio J."/>
            <person name="Borenstein D."/>
            <person name="Chapman S.B."/>
            <person name="Chen Z."/>
            <person name="Engels R."/>
            <person name="Freedman E."/>
            <person name="Gellesch M."/>
            <person name="Goldberg J."/>
            <person name="Griggs A."/>
            <person name="Gujja S."/>
            <person name="Heilman E.R."/>
            <person name="Heiman D.I."/>
            <person name="Hepburn T.A."/>
            <person name="Howarth C."/>
            <person name="Jen D."/>
            <person name="Larson L."/>
            <person name="Lewis B."/>
            <person name="Mehta T."/>
            <person name="Park D."/>
            <person name="Pearson M."/>
            <person name="Richards J."/>
            <person name="Roberts A."/>
            <person name="Saif S."/>
            <person name="Shea T.D."/>
            <person name="Shenoy N."/>
            <person name="Sisk P."/>
            <person name="Stolte C."/>
            <person name="Sykes S.N."/>
            <person name="Thomson T."/>
            <person name="Walk T."/>
            <person name="White J."/>
            <person name="Yandava C."/>
            <person name="Straight P."/>
            <person name="Clardy J."/>
            <person name="Hung D."/>
            <person name="Kolter R."/>
            <person name="Mekalanos J."/>
            <person name="Walker S."/>
            <person name="Walsh C.T."/>
            <person name="Wieland-Brown L.C."/>
            <person name="Haas B."/>
            <person name="Nusbaum C."/>
            <person name="Birren B."/>
        </authorList>
    </citation>
    <scope>NUCLEOTIDE SEQUENCE [LARGE SCALE GENOMIC DNA]</scope>
    <source>
        <strain evidence="3">ATCC 25486 / DSM 40338 / CBS 914.69 / JCM 4507 / NBRC 13074 / NRRL 2958 / 5647</strain>
    </source>
</reference>
<dbReference type="AlphaFoldDB" id="B5HAN1"/>
<proteinExistence type="predicted"/>
<evidence type="ECO:0000313" key="3">
    <source>
        <dbReference type="Proteomes" id="UP000002805"/>
    </source>
</evidence>
<dbReference type="HOGENOM" id="CLU_2411976_0_0_11"/>
<dbReference type="EMBL" id="CM000950">
    <property type="protein sequence ID" value="EDY63892.2"/>
    <property type="molecule type" value="Genomic_DNA"/>
</dbReference>
<accession>B5HAN1</accession>
<protein>
    <submittedName>
        <fullName evidence="2">Predicted protein</fullName>
    </submittedName>
</protein>
<dbReference type="Proteomes" id="UP000002805">
    <property type="component" value="Chromosome"/>
</dbReference>
<organism evidence="2 3">
    <name type="scientific">Streptomyces pristinaespiralis (strain ATCC 25486 / DSM 40338 / CBS 914.69 / JCM 4507 / KCC S-0507 / NBRC 13074 / NRRL 2958 / 5647)</name>
    <dbReference type="NCBI Taxonomy" id="457429"/>
    <lineage>
        <taxon>Bacteria</taxon>
        <taxon>Bacillati</taxon>
        <taxon>Actinomycetota</taxon>
        <taxon>Actinomycetes</taxon>
        <taxon>Kitasatosporales</taxon>
        <taxon>Streptomycetaceae</taxon>
        <taxon>Streptomyces</taxon>
    </lineage>
</organism>
<keyword evidence="3" id="KW-1185">Reference proteome</keyword>
<reference evidence="3" key="1">
    <citation type="submission" date="2008-02" db="EMBL/GenBank/DDBJ databases">
        <authorList>
            <consortium name="The Broad Institute Genome Sequencing Platform"/>
            <person name="Fischbach M."/>
            <person name="Ward D."/>
            <person name="Young S."/>
            <person name="Jaffe D."/>
            <person name="Gnerre S."/>
            <person name="Berlin A."/>
            <person name="Heiman D."/>
            <person name="Hepburn T."/>
            <person name="Sykes S."/>
            <person name="Alvarado L."/>
            <person name="Kodira C.D."/>
            <person name="Straight P."/>
            <person name="Clardy J."/>
            <person name="Hung D."/>
            <person name="Kolter R."/>
            <person name="Mekalanos J."/>
            <person name="Walker S."/>
            <person name="Walsh C.T."/>
            <person name="Lander E."/>
            <person name="Galagan J."/>
            <person name="Nusbaum C."/>
            <person name="Birren B."/>
        </authorList>
    </citation>
    <scope>NUCLEOTIDE SEQUENCE [LARGE SCALE GENOMIC DNA]</scope>
    <source>
        <strain evidence="3">ATCC 25486 / DSM 40338 / CBS 914.69 / JCM 4507 / NBRC 13074 / NRRL 2958 / 5647</strain>
    </source>
</reference>
<sequence>MSVIAGRQACRPSGGATAGGGEPAPEHPTRRGPAMSSGLIMIVRRLRRHGIVRRRRPDPPSRIGRGPHGVSTAAVVRHLVDVLRARAGSRRR</sequence>
<name>B5HAN1_STRE2</name>